<feature type="compositionally biased region" description="Basic residues" evidence="1">
    <location>
        <begin position="1"/>
        <end position="11"/>
    </location>
</feature>
<keyword evidence="3" id="KW-1185">Reference proteome</keyword>
<gene>
    <name evidence="2" type="ORF">SLS60_006195</name>
</gene>
<evidence type="ECO:0000313" key="3">
    <source>
        <dbReference type="Proteomes" id="UP001521785"/>
    </source>
</evidence>
<protein>
    <submittedName>
        <fullName evidence="2">Uncharacterized protein</fullName>
    </submittedName>
</protein>
<reference evidence="2 3" key="1">
    <citation type="submission" date="2024-02" db="EMBL/GenBank/DDBJ databases">
        <title>De novo assembly and annotation of 12 fungi associated with fruit tree decline syndrome in Ontario, Canada.</title>
        <authorList>
            <person name="Sulman M."/>
            <person name="Ellouze W."/>
            <person name="Ilyukhin E."/>
        </authorList>
    </citation>
    <scope>NUCLEOTIDE SEQUENCE [LARGE SCALE GENOMIC DNA]</scope>
    <source>
        <strain evidence="2 3">M42-189</strain>
    </source>
</reference>
<dbReference type="EMBL" id="JAKJXO020000007">
    <property type="protein sequence ID" value="KAL1602774.1"/>
    <property type="molecule type" value="Genomic_DNA"/>
</dbReference>
<comment type="caution">
    <text evidence="2">The sequence shown here is derived from an EMBL/GenBank/DDBJ whole genome shotgun (WGS) entry which is preliminary data.</text>
</comment>
<evidence type="ECO:0000313" key="2">
    <source>
        <dbReference type="EMBL" id="KAL1602774.1"/>
    </source>
</evidence>
<name>A0ABR3RF65_9PLEO</name>
<dbReference type="Proteomes" id="UP001521785">
    <property type="component" value="Unassembled WGS sequence"/>
</dbReference>
<evidence type="ECO:0000256" key="1">
    <source>
        <dbReference type="SAM" id="MobiDB-lite"/>
    </source>
</evidence>
<feature type="region of interest" description="Disordered" evidence="1">
    <location>
        <begin position="1"/>
        <end position="73"/>
    </location>
</feature>
<feature type="compositionally biased region" description="Polar residues" evidence="1">
    <location>
        <begin position="12"/>
        <end position="25"/>
    </location>
</feature>
<sequence length="151" mass="16891">MAQTRVKKAKTQHTAPLQQETSQAPGLSKPEHEKPPSHLPTPKKVPEKQSLLGRYPAGKRGADDPGANVPLQRLSVNPSAKLLNSVNYDAKPRTKKIQEICGAEFIERVLEDKNATEDSSYRHVDLTNYGLDTRKFVAFMIQFTQMVRTNP</sequence>
<organism evidence="2 3">
    <name type="scientific">Paraconiothyrium brasiliense</name>
    <dbReference type="NCBI Taxonomy" id="300254"/>
    <lineage>
        <taxon>Eukaryota</taxon>
        <taxon>Fungi</taxon>
        <taxon>Dikarya</taxon>
        <taxon>Ascomycota</taxon>
        <taxon>Pezizomycotina</taxon>
        <taxon>Dothideomycetes</taxon>
        <taxon>Pleosporomycetidae</taxon>
        <taxon>Pleosporales</taxon>
        <taxon>Massarineae</taxon>
        <taxon>Didymosphaeriaceae</taxon>
        <taxon>Paraconiothyrium</taxon>
    </lineage>
</organism>
<accession>A0ABR3RF65</accession>
<proteinExistence type="predicted"/>